<proteinExistence type="predicted"/>
<evidence type="ECO:0000313" key="2">
    <source>
        <dbReference type="EMBL" id="MFD2841562.1"/>
    </source>
</evidence>
<dbReference type="Pfam" id="PF00581">
    <property type="entry name" value="Rhodanese"/>
    <property type="match status" value="1"/>
</dbReference>
<dbReference type="EMBL" id="JBHUOP010000007">
    <property type="protein sequence ID" value="MFD2841562.1"/>
    <property type="molecule type" value="Genomic_DNA"/>
</dbReference>
<name>A0ABW5XI81_9MICO</name>
<keyword evidence="3" id="KW-1185">Reference proteome</keyword>
<organism evidence="2 3">
    <name type="scientific">Populibacterium corticicola</name>
    <dbReference type="NCBI Taxonomy" id="1812826"/>
    <lineage>
        <taxon>Bacteria</taxon>
        <taxon>Bacillati</taxon>
        <taxon>Actinomycetota</taxon>
        <taxon>Actinomycetes</taxon>
        <taxon>Micrococcales</taxon>
        <taxon>Jonesiaceae</taxon>
        <taxon>Populibacterium</taxon>
    </lineage>
</organism>
<evidence type="ECO:0000313" key="3">
    <source>
        <dbReference type="Proteomes" id="UP001597391"/>
    </source>
</evidence>
<dbReference type="PROSITE" id="PS50206">
    <property type="entry name" value="RHODANESE_3"/>
    <property type="match status" value="1"/>
</dbReference>
<dbReference type="RefSeq" id="WP_377467685.1">
    <property type="nucleotide sequence ID" value="NZ_JBHUOP010000007.1"/>
</dbReference>
<dbReference type="Gene3D" id="3.40.250.10">
    <property type="entry name" value="Rhodanese-like domain"/>
    <property type="match status" value="1"/>
</dbReference>
<evidence type="ECO:0000259" key="1">
    <source>
        <dbReference type="PROSITE" id="PS50206"/>
    </source>
</evidence>
<dbReference type="InterPro" id="IPR001763">
    <property type="entry name" value="Rhodanese-like_dom"/>
</dbReference>
<dbReference type="SMART" id="SM00450">
    <property type="entry name" value="RHOD"/>
    <property type="match status" value="1"/>
</dbReference>
<protein>
    <submittedName>
        <fullName evidence="2">Rhodanese-like domain-containing protein</fullName>
    </submittedName>
</protein>
<feature type="domain" description="Rhodanese" evidence="1">
    <location>
        <begin position="18"/>
        <end position="124"/>
    </location>
</feature>
<comment type="caution">
    <text evidence="2">The sequence shown here is derived from an EMBL/GenBank/DDBJ whole genome shotgun (WGS) entry which is preliminary data.</text>
</comment>
<dbReference type="InterPro" id="IPR036873">
    <property type="entry name" value="Rhodanese-like_dom_sf"/>
</dbReference>
<accession>A0ABW5XI81</accession>
<dbReference type="Proteomes" id="UP001597391">
    <property type="component" value="Unassembled WGS sequence"/>
</dbReference>
<dbReference type="CDD" id="cd01522">
    <property type="entry name" value="RHOD_1"/>
    <property type="match status" value="1"/>
</dbReference>
<reference evidence="3" key="1">
    <citation type="journal article" date="2019" name="Int. J. Syst. Evol. Microbiol.">
        <title>The Global Catalogue of Microorganisms (GCM) 10K type strain sequencing project: providing services to taxonomists for standard genome sequencing and annotation.</title>
        <authorList>
            <consortium name="The Broad Institute Genomics Platform"/>
            <consortium name="The Broad Institute Genome Sequencing Center for Infectious Disease"/>
            <person name="Wu L."/>
            <person name="Ma J."/>
        </authorList>
    </citation>
    <scope>NUCLEOTIDE SEQUENCE [LARGE SCALE GENOMIC DNA]</scope>
    <source>
        <strain evidence="3">KCTC 33576</strain>
    </source>
</reference>
<dbReference type="SUPFAM" id="SSF52821">
    <property type="entry name" value="Rhodanese/Cell cycle control phosphatase"/>
    <property type="match status" value="1"/>
</dbReference>
<gene>
    <name evidence="2" type="ORF">ACFSYH_13435</name>
</gene>
<sequence length="141" mass="15342">MTYAGDLTPQEAWDILESNPEAVLVDIRTEGEWQQIGVPDLTPLGKDVHFIEWVTAFGPNVHFLSQLAKIGVQPGSETPVIFLCRSGNRSIGAATAATEEGYLKSYNVLEGFEGDADIYGQRTINGWRLRGLPATSYAAGE</sequence>